<evidence type="ECO:0000313" key="2">
    <source>
        <dbReference type="Proteomes" id="UP000309997"/>
    </source>
</evidence>
<reference evidence="1 2" key="1">
    <citation type="journal article" date="2024" name="Plant Biotechnol. J.">
        <title>Genome and CRISPR/Cas9 system of a widespread forest tree (Populus alba) in the world.</title>
        <authorList>
            <person name="Liu Y.J."/>
            <person name="Jiang P.F."/>
            <person name="Han X.M."/>
            <person name="Li X.Y."/>
            <person name="Wang H.M."/>
            <person name="Wang Y.J."/>
            <person name="Wang X.X."/>
            <person name="Zeng Q.Y."/>
        </authorList>
    </citation>
    <scope>NUCLEOTIDE SEQUENCE [LARGE SCALE GENOMIC DNA]</scope>
    <source>
        <strain evidence="2">cv. PAL-ZL1</strain>
    </source>
</reference>
<gene>
    <name evidence="1" type="ORF">D5086_031167</name>
</gene>
<dbReference type="EMBL" id="RCHU02000017">
    <property type="protein sequence ID" value="KAL3568516.1"/>
    <property type="molecule type" value="Genomic_DNA"/>
</dbReference>
<name>A0ACC4AR75_POPAL</name>
<proteinExistence type="predicted"/>
<dbReference type="Proteomes" id="UP000309997">
    <property type="component" value="Unassembled WGS sequence"/>
</dbReference>
<organism evidence="1 2">
    <name type="scientific">Populus alba</name>
    <name type="common">White poplar</name>
    <dbReference type="NCBI Taxonomy" id="43335"/>
    <lineage>
        <taxon>Eukaryota</taxon>
        <taxon>Viridiplantae</taxon>
        <taxon>Streptophyta</taxon>
        <taxon>Embryophyta</taxon>
        <taxon>Tracheophyta</taxon>
        <taxon>Spermatophyta</taxon>
        <taxon>Magnoliopsida</taxon>
        <taxon>eudicotyledons</taxon>
        <taxon>Gunneridae</taxon>
        <taxon>Pentapetalae</taxon>
        <taxon>rosids</taxon>
        <taxon>fabids</taxon>
        <taxon>Malpighiales</taxon>
        <taxon>Salicaceae</taxon>
        <taxon>Saliceae</taxon>
        <taxon>Populus</taxon>
    </lineage>
</organism>
<comment type="caution">
    <text evidence="1">The sequence shown here is derived from an EMBL/GenBank/DDBJ whole genome shotgun (WGS) entry which is preliminary data.</text>
</comment>
<accession>A0ACC4AR75</accession>
<protein>
    <submittedName>
        <fullName evidence="1">Uncharacterized protein</fullName>
    </submittedName>
</protein>
<evidence type="ECO:0000313" key="1">
    <source>
        <dbReference type="EMBL" id="KAL3568516.1"/>
    </source>
</evidence>
<sequence>MKPIKLLVVDEAAQLKECESTIPLQLSGLRHAVLIGDERQLPATVQSEISKEAEFGRSLFERLVILGHEKHLLCNGNGKIGFLSNRQRVNVALTRARHCLWIVGNGATLVNSDSIWKKLVTDAKERGCFYNAEEDKSLSKAITDAFLESDQLDALLNLNSPLFRNARWKFCFSNDFRKSILKVRNEARQEVISLLSKLFEWLAGIS</sequence>
<keyword evidence="2" id="KW-1185">Reference proteome</keyword>